<dbReference type="InterPro" id="IPR004960">
    <property type="entry name" value="LipA_acyltrans"/>
</dbReference>
<feature type="transmembrane region" description="Helical" evidence="8">
    <location>
        <begin position="12"/>
        <end position="35"/>
    </location>
</feature>
<keyword evidence="8" id="KW-0812">Transmembrane</keyword>
<comment type="caution">
    <text evidence="9">The sequence shown here is derived from an EMBL/GenBank/DDBJ whole genome shotgun (WGS) entry which is preliminary data.</text>
</comment>
<dbReference type="GO" id="GO:0005886">
    <property type="term" value="C:plasma membrane"/>
    <property type="evidence" value="ECO:0007669"/>
    <property type="project" value="UniProtKB-SubCell"/>
</dbReference>
<gene>
    <name evidence="9" type="ORF">EZS27_029309</name>
</gene>
<keyword evidence="4 9" id="KW-0808">Transferase</keyword>
<accession>A0A5J4QHI8</accession>
<evidence type="ECO:0000256" key="6">
    <source>
        <dbReference type="ARBA" id="ARBA00023315"/>
    </source>
</evidence>
<dbReference type="EC" id="2.3.1.-" evidence="9"/>
<keyword evidence="6 9" id="KW-0012">Acyltransferase</keyword>
<dbReference type="CDD" id="cd07984">
    <property type="entry name" value="LPLAT_LABLAT-like"/>
    <property type="match status" value="1"/>
</dbReference>
<reference evidence="9" key="1">
    <citation type="submission" date="2019-03" db="EMBL/GenBank/DDBJ databases">
        <title>Single cell metagenomics reveals metabolic interactions within the superorganism composed of flagellate Streblomastix strix and complex community of Bacteroidetes bacteria on its surface.</title>
        <authorList>
            <person name="Treitli S.C."/>
            <person name="Kolisko M."/>
            <person name="Husnik F."/>
            <person name="Keeling P."/>
            <person name="Hampl V."/>
        </authorList>
    </citation>
    <scope>NUCLEOTIDE SEQUENCE</scope>
    <source>
        <strain evidence="9">STM</strain>
    </source>
</reference>
<organism evidence="9">
    <name type="scientific">termite gut metagenome</name>
    <dbReference type="NCBI Taxonomy" id="433724"/>
    <lineage>
        <taxon>unclassified sequences</taxon>
        <taxon>metagenomes</taxon>
        <taxon>organismal metagenomes</taxon>
    </lineage>
</organism>
<dbReference type="GO" id="GO:0016746">
    <property type="term" value="F:acyltransferase activity"/>
    <property type="evidence" value="ECO:0007669"/>
    <property type="project" value="UniProtKB-KW"/>
</dbReference>
<feature type="region of interest" description="Disordered" evidence="7">
    <location>
        <begin position="314"/>
        <end position="333"/>
    </location>
</feature>
<evidence type="ECO:0000256" key="3">
    <source>
        <dbReference type="ARBA" id="ARBA00022519"/>
    </source>
</evidence>
<name>A0A5J4QHI8_9ZZZZ</name>
<evidence type="ECO:0000256" key="4">
    <source>
        <dbReference type="ARBA" id="ARBA00022679"/>
    </source>
</evidence>
<keyword evidence="2" id="KW-1003">Cell membrane</keyword>
<evidence type="ECO:0000256" key="7">
    <source>
        <dbReference type="SAM" id="MobiDB-lite"/>
    </source>
</evidence>
<keyword evidence="3" id="KW-0997">Cell inner membrane</keyword>
<feature type="compositionally biased region" description="Polar residues" evidence="7">
    <location>
        <begin position="315"/>
        <end position="325"/>
    </location>
</feature>
<dbReference type="AlphaFoldDB" id="A0A5J4QHI8"/>
<evidence type="ECO:0000256" key="8">
    <source>
        <dbReference type="SAM" id="Phobius"/>
    </source>
</evidence>
<comment type="subcellular location">
    <subcellularLocation>
        <location evidence="1">Cell inner membrane</location>
    </subcellularLocation>
</comment>
<dbReference type="GO" id="GO:0008610">
    <property type="term" value="P:lipid biosynthetic process"/>
    <property type="evidence" value="ECO:0007669"/>
    <property type="project" value="UniProtKB-ARBA"/>
</dbReference>
<dbReference type="Pfam" id="PF03279">
    <property type="entry name" value="Lip_A_acyltrans"/>
    <property type="match status" value="1"/>
</dbReference>
<sequence>MGFDKKSLRRKVIRIMLYPILGLTIYVFRILPIIWIRRFALFVGEWVYRFAHSSRKRALANLESIYGKEKTQEEREIMARKVFVEMVKSFFDYVAYSKLTDKERFLSLIEVVGQEYLQAAYEQRKGVICLIPHLSSWEFAAITPPMLGYETSAVSATMKIKLLQKKIVKFRASRGMKNIPREGSYAKLVKVLREGECLIMMIDQDTKVKSVFVDFMGKSAYTPTGASRLALETGALIVPMVMTRKEDDNYRFIIYPELSLINTGNQESDILKNTQRQTKIMEGIIRTYPTQWVWMHSRWHTTAENFEVYRKSKESSGIASANNPDHNYRIKSK</sequence>
<dbReference type="PANTHER" id="PTHR30606:SF10">
    <property type="entry name" value="PHOSPHATIDYLINOSITOL MANNOSIDE ACYLTRANSFERASE"/>
    <property type="match status" value="1"/>
</dbReference>
<dbReference type="EMBL" id="SNRY01003437">
    <property type="protein sequence ID" value="KAA6320982.1"/>
    <property type="molecule type" value="Genomic_DNA"/>
</dbReference>
<evidence type="ECO:0000256" key="1">
    <source>
        <dbReference type="ARBA" id="ARBA00004533"/>
    </source>
</evidence>
<proteinExistence type="predicted"/>
<dbReference type="GO" id="GO:1901137">
    <property type="term" value="P:carbohydrate derivative biosynthetic process"/>
    <property type="evidence" value="ECO:0007669"/>
    <property type="project" value="UniProtKB-ARBA"/>
</dbReference>
<keyword evidence="5 8" id="KW-0472">Membrane</keyword>
<protein>
    <submittedName>
        <fullName evidence="9">Phosphatidylinositol mannoside acyltransferase</fullName>
        <ecNumber evidence="9">2.3.1.-</ecNumber>
    </submittedName>
</protein>
<dbReference type="PANTHER" id="PTHR30606">
    <property type="entry name" value="LIPID A BIOSYNTHESIS LAUROYL ACYLTRANSFERASE"/>
    <property type="match status" value="1"/>
</dbReference>
<evidence type="ECO:0000256" key="2">
    <source>
        <dbReference type="ARBA" id="ARBA00022475"/>
    </source>
</evidence>
<evidence type="ECO:0000313" key="9">
    <source>
        <dbReference type="EMBL" id="KAA6320982.1"/>
    </source>
</evidence>
<dbReference type="PIRSF" id="PIRSF026649">
    <property type="entry name" value="MsbB"/>
    <property type="match status" value="1"/>
</dbReference>
<keyword evidence="8" id="KW-1133">Transmembrane helix</keyword>
<evidence type="ECO:0000256" key="5">
    <source>
        <dbReference type="ARBA" id="ARBA00023136"/>
    </source>
</evidence>